<gene>
    <name evidence="1" type="ORF">JCM19302_2438</name>
</gene>
<evidence type="ECO:0000313" key="1">
    <source>
        <dbReference type="EMBL" id="GAL70716.1"/>
    </source>
</evidence>
<organism evidence="1 2">
    <name type="scientific">Jejuia pallidilutea</name>
    <dbReference type="NCBI Taxonomy" id="504487"/>
    <lineage>
        <taxon>Bacteria</taxon>
        <taxon>Pseudomonadati</taxon>
        <taxon>Bacteroidota</taxon>
        <taxon>Flavobacteriia</taxon>
        <taxon>Flavobacteriales</taxon>
        <taxon>Flavobacteriaceae</taxon>
        <taxon>Jejuia</taxon>
    </lineage>
</organism>
<protein>
    <recommendedName>
        <fullName evidence="3">N-acetyltransferase domain-containing protein</fullName>
    </recommendedName>
</protein>
<dbReference type="Proteomes" id="UP000029646">
    <property type="component" value="Unassembled WGS sequence"/>
</dbReference>
<evidence type="ECO:0008006" key="3">
    <source>
        <dbReference type="Google" id="ProtNLM"/>
    </source>
</evidence>
<dbReference type="PANTHER" id="PTHR41368:SF1">
    <property type="entry name" value="PROTEIN YGHO"/>
    <property type="match status" value="1"/>
</dbReference>
<name>A0A090W1B0_9FLAO</name>
<dbReference type="PANTHER" id="PTHR41368">
    <property type="entry name" value="PROTEIN YGHO"/>
    <property type="match status" value="1"/>
</dbReference>
<accession>A0A090W1B0</accession>
<dbReference type="AlphaFoldDB" id="A0A090W1B0"/>
<dbReference type="SUPFAM" id="SSF55729">
    <property type="entry name" value="Acyl-CoA N-acyltransferases (Nat)"/>
    <property type="match status" value="1"/>
</dbReference>
<dbReference type="InterPro" id="IPR016181">
    <property type="entry name" value="Acyl_CoA_acyltransferase"/>
</dbReference>
<dbReference type="Gene3D" id="3.40.630.30">
    <property type="match status" value="1"/>
</dbReference>
<sequence length="386" mass="45497">MITIREVTSKKDLKAFIKFPFKLYKTSKYWTPPIISQELKTFDKNENPVFRDADARLFLAYNNNEIVGRVAAIINWLEVKNQDQKKMRFGWFDFIDDLQVSKALLNKVEAIGKENKLTFAEGPVGFSNLDKVGVIDEGYDAIAPMVTWYNYPYYIKHYEAAGYTIEKGYIESRFPFSNVKPETFFKAQELIKKRYQLKALKFTKTEDVMPYADKMFDLFNKTYAELSSFVAITDIQKEYFKKKFISFINPEYIKFIVDKNDDLIGFAIVMPGYAKALQKAKGKLFPFGFAHILRARKQSKDVMFYLIGIHPDYQNKGVHAVIFNEYYNIFTKKGIQTCYRTPELEDNLAIQKIWKHFNPEVFRKRKTYRKEFTVKKRFGIIPNLLY</sequence>
<dbReference type="RefSeq" id="WP_042248206.1">
    <property type="nucleotide sequence ID" value="NZ_BBNS01000007.1"/>
</dbReference>
<comment type="caution">
    <text evidence="1">The sequence shown here is derived from an EMBL/GenBank/DDBJ whole genome shotgun (WGS) entry which is preliminary data.</text>
</comment>
<dbReference type="EMBL" id="BBNS01000007">
    <property type="protein sequence ID" value="GAL70716.1"/>
    <property type="molecule type" value="Genomic_DNA"/>
</dbReference>
<evidence type="ECO:0000313" key="2">
    <source>
        <dbReference type="Proteomes" id="UP000029646"/>
    </source>
</evidence>
<reference evidence="1 2" key="1">
    <citation type="journal article" date="2014" name="Genome Announc.">
        <title>Draft Genome Sequence of Marine Flavobacterium Jejuia pallidilutea Strain 11shimoA1 and Pigmentation Mutants.</title>
        <authorList>
            <person name="Takatani N."/>
            <person name="Nakanishi M."/>
            <person name="Meirelles P."/>
            <person name="Mino S."/>
            <person name="Suda W."/>
            <person name="Oshima K."/>
            <person name="Hattori M."/>
            <person name="Ohkuma M."/>
            <person name="Hosokawa M."/>
            <person name="Miyashita K."/>
            <person name="Thompson F.L."/>
            <person name="Niwa A."/>
            <person name="Sawabe T."/>
            <person name="Sawabe T."/>
        </authorList>
    </citation>
    <scope>NUCLEOTIDE SEQUENCE [LARGE SCALE GENOMIC DNA]</scope>
    <source>
        <strain evidence="2">JCM19302</strain>
    </source>
</reference>
<dbReference type="InterPro" id="IPR039968">
    <property type="entry name" value="BcerS-like"/>
</dbReference>
<proteinExistence type="predicted"/>